<evidence type="ECO:0000313" key="1">
    <source>
        <dbReference type="EMBL" id="KAF7342330.1"/>
    </source>
</evidence>
<keyword evidence="2" id="KW-1185">Reference proteome</keyword>
<dbReference type="AlphaFoldDB" id="A0A8H6XIU6"/>
<dbReference type="EMBL" id="JACAZI010000017">
    <property type="protein sequence ID" value="KAF7342330.1"/>
    <property type="molecule type" value="Genomic_DNA"/>
</dbReference>
<dbReference type="Gene3D" id="1.20.190.20">
    <property type="entry name" value="14-3-3 domain"/>
    <property type="match status" value="1"/>
</dbReference>
<sequence>MLNCHGSSLNKDRRSLDFRSGSKISIHGCMLARVCMDHPRSLCHYSLQPTTTIVHRLYCLVFCTQFVVLMHSQSHRCLVYKNVVSAHHASYLIHRVHLEKIDAKLTKICQVIPAVDKYLIPSATLDEPKVFYYKM</sequence>
<evidence type="ECO:0000313" key="2">
    <source>
        <dbReference type="Proteomes" id="UP000620124"/>
    </source>
</evidence>
<gene>
    <name evidence="1" type="ORF">MVEN_01821400</name>
</gene>
<dbReference type="OrthoDB" id="10260625at2759"/>
<comment type="caution">
    <text evidence="1">The sequence shown here is derived from an EMBL/GenBank/DDBJ whole genome shotgun (WGS) entry which is preliminary data.</text>
</comment>
<dbReference type="Proteomes" id="UP000620124">
    <property type="component" value="Unassembled WGS sequence"/>
</dbReference>
<name>A0A8H6XIU6_9AGAR</name>
<accession>A0A8H6XIU6</accession>
<organism evidence="1 2">
    <name type="scientific">Mycena venus</name>
    <dbReference type="NCBI Taxonomy" id="2733690"/>
    <lineage>
        <taxon>Eukaryota</taxon>
        <taxon>Fungi</taxon>
        <taxon>Dikarya</taxon>
        <taxon>Basidiomycota</taxon>
        <taxon>Agaricomycotina</taxon>
        <taxon>Agaricomycetes</taxon>
        <taxon>Agaricomycetidae</taxon>
        <taxon>Agaricales</taxon>
        <taxon>Marasmiineae</taxon>
        <taxon>Mycenaceae</taxon>
        <taxon>Mycena</taxon>
    </lineage>
</organism>
<dbReference type="SUPFAM" id="SSF48445">
    <property type="entry name" value="14-3-3 protein"/>
    <property type="match status" value="1"/>
</dbReference>
<dbReference type="InterPro" id="IPR036815">
    <property type="entry name" value="14-3-3_dom_sf"/>
</dbReference>
<proteinExistence type="predicted"/>
<reference evidence="1" key="1">
    <citation type="submission" date="2020-05" db="EMBL/GenBank/DDBJ databases">
        <title>Mycena genomes resolve the evolution of fungal bioluminescence.</title>
        <authorList>
            <person name="Tsai I.J."/>
        </authorList>
    </citation>
    <scope>NUCLEOTIDE SEQUENCE</scope>
    <source>
        <strain evidence="1">CCC161011</strain>
    </source>
</reference>
<protein>
    <submittedName>
        <fullName evidence="1">Uncharacterized protein</fullName>
    </submittedName>
</protein>